<sequence>FLTSKLLTMTGYFRLNSNNHLPYICFGTMLLCVQWPEGRCFHDVPEPALLNLYFEIRENCHGFS</sequence>
<reference evidence="1 2" key="1">
    <citation type="submission" date="2015-09" db="EMBL/GenBank/DDBJ databases">
        <title>Trachymyrmex cornetzi WGS genome.</title>
        <authorList>
            <person name="Nygaard S."/>
            <person name="Hu H."/>
            <person name="Boomsma J."/>
            <person name="Zhang G."/>
        </authorList>
    </citation>
    <scope>NUCLEOTIDE SEQUENCE [LARGE SCALE GENOMIC DNA]</scope>
    <source>
        <strain evidence="1">Tcor2-1</strain>
        <tissue evidence="1">Whole body</tissue>
    </source>
</reference>
<keyword evidence="2" id="KW-1185">Reference proteome</keyword>
<dbReference type="EMBL" id="KQ978691">
    <property type="protein sequence ID" value="KYN29176.1"/>
    <property type="molecule type" value="Genomic_DNA"/>
</dbReference>
<evidence type="ECO:0000313" key="2">
    <source>
        <dbReference type="Proteomes" id="UP000078492"/>
    </source>
</evidence>
<dbReference type="Proteomes" id="UP000078492">
    <property type="component" value="Unassembled WGS sequence"/>
</dbReference>
<dbReference type="STRING" id="471704.A0A195EM18"/>
<protein>
    <submittedName>
        <fullName evidence="1">Uncharacterized protein</fullName>
    </submittedName>
</protein>
<name>A0A195EM18_9HYME</name>
<feature type="non-terminal residue" evidence="1">
    <location>
        <position position="1"/>
    </location>
</feature>
<organism evidence="1 2">
    <name type="scientific">Trachymyrmex cornetzi</name>
    <dbReference type="NCBI Taxonomy" id="471704"/>
    <lineage>
        <taxon>Eukaryota</taxon>
        <taxon>Metazoa</taxon>
        <taxon>Ecdysozoa</taxon>
        <taxon>Arthropoda</taxon>
        <taxon>Hexapoda</taxon>
        <taxon>Insecta</taxon>
        <taxon>Pterygota</taxon>
        <taxon>Neoptera</taxon>
        <taxon>Endopterygota</taxon>
        <taxon>Hymenoptera</taxon>
        <taxon>Apocrita</taxon>
        <taxon>Aculeata</taxon>
        <taxon>Formicoidea</taxon>
        <taxon>Formicidae</taxon>
        <taxon>Myrmicinae</taxon>
        <taxon>Trachymyrmex</taxon>
    </lineage>
</organism>
<dbReference type="AlphaFoldDB" id="A0A195EM18"/>
<gene>
    <name evidence="1" type="ORF">ALC57_01298</name>
</gene>
<accession>A0A195EM18</accession>
<proteinExistence type="predicted"/>
<evidence type="ECO:0000313" key="1">
    <source>
        <dbReference type="EMBL" id="KYN29176.1"/>
    </source>
</evidence>